<keyword evidence="3" id="KW-0472">Membrane</keyword>
<name>A0A5M3T679_LIMPL</name>
<reference evidence="4 5" key="1">
    <citation type="journal article" date="2019" name="J Genomics">
        <title>The Draft Genome of a Hydrogen-producing Cyanobacterium, Arthrospira platensis NIES-46.</title>
        <authorList>
            <person name="Suzuki S."/>
            <person name="Yamaguchi H."/>
            <person name="Kawachi M."/>
        </authorList>
    </citation>
    <scope>NUCLEOTIDE SEQUENCE [LARGE SCALE GENOMIC DNA]</scope>
    <source>
        <strain evidence="4 5">NIES-46</strain>
    </source>
</reference>
<protein>
    <recommendedName>
        <fullName evidence="6">Glycosyltransferase RgtA/B/C/D-like domain-containing protein</fullName>
    </recommendedName>
</protein>
<evidence type="ECO:0008006" key="6">
    <source>
        <dbReference type="Google" id="ProtNLM"/>
    </source>
</evidence>
<dbReference type="Proteomes" id="UP000326169">
    <property type="component" value="Unassembled WGS sequence"/>
</dbReference>
<keyword evidence="5" id="KW-1185">Reference proteome</keyword>
<organism evidence="4 5">
    <name type="scientific">Limnospira platensis NIES-46</name>
    <dbReference type="NCBI Taxonomy" id="1236695"/>
    <lineage>
        <taxon>Bacteria</taxon>
        <taxon>Bacillati</taxon>
        <taxon>Cyanobacteriota</taxon>
        <taxon>Cyanophyceae</taxon>
        <taxon>Oscillatoriophycideae</taxon>
        <taxon>Oscillatoriales</taxon>
        <taxon>Sirenicapillariaceae</taxon>
        <taxon>Limnospira</taxon>
    </lineage>
</organism>
<feature type="transmembrane region" description="Helical" evidence="3">
    <location>
        <begin position="346"/>
        <end position="365"/>
    </location>
</feature>
<dbReference type="InterPro" id="IPR052346">
    <property type="entry name" value="O-mannosyl-transferase_TMTC"/>
</dbReference>
<keyword evidence="3" id="KW-0812">Transmembrane</keyword>
<feature type="transmembrane region" description="Helical" evidence="3">
    <location>
        <begin position="93"/>
        <end position="111"/>
    </location>
</feature>
<dbReference type="PANTHER" id="PTHR44227">
    <property type="match status" value="1"/>
</dbReference>
<gene>
    <name evidence="4" type="ORF">NIES46_10380</name>
</gene>
<evidence type="ECO:0000256" key="3">
    <source>
        <dbReference type="SAM" id="Phobius"/>
    </source>
</evidence>
<feature type="transmembrane region" description="Helical" evidence="3">
    <location>
        <begin position="371"/>
        <end position="389"/>
    </location>
</feature>
<evidence type="ECO:0000256" key="2">
    <source>
        <dbReference type="ARBA" id="ARBA00022803"/>
    </source>
</evidence>
<evidence type="ECO:0000313" key="5">
    <source>
        <dbReference type="Proteomes" id="UP000326169"/>
    </source>
</evidence>
<keyword evidence="1" id="KW-0677">Repeat</keyword>
<proteinExistence type="predicted"/>
<feature type="transmembrane region" description="Helical" evidence="3">
    <location>
        <begin position="285"/>
        <end position="310"/>
    </location>
</feature>
<keyword evidence="2" id="KW-0802">TPR repeat</keyword>
<accession>A0A5M3T679</accession>
<keyword evidence="3" id="KW-1133">Transmembrane helix</keyword>
<feature type="transmembrane region" description="Helical" evidence="3">
    <location>
        <begin position="12"/>
        <end position="33"/>
    </location>
</feature>
<feature type="transmembrane region" description="Helical" evidence="3">
    <location>
        <begin position="177"/>
        <end position="201"/>
    </location>
</feature>
<sequence>MIKSQKQTDSWLKWHAITLISGWILTAIAYGNIINSFFLSDDFNWIYQIKTKGAFGVWTTPPDVFFRPLISLTLFADYQLWELNPLGYHLTNLFFHGLNAFLVYAMSRLLFRGADIAGKLINIFSLVSGFIFIILHSHVEAVTWISARSDLVATCFGLAAFCGYLKYKETDNNRLFFISYILFFLGLLSKESVIIYPGLVFLYELYNYLNKNYYINLLEILYLPLMYASVLPIYLGLRYLGIRQFLGGYGSGVHTNFNLDIIQRGLASSLRIIIPPLPNIPEENWVIFFAIFMTIICTFVVVCLCQQGVYILIAKLALLLLGLFGTSLLPVINIRISLSHTEGERLLYLPSAFLVILLVLVIGVSLARFRVLLAIQFLMISIILSYYLYSFNQNWNLAGQIAKQIIESIDQEIQGRRMFLINIPDNLNGVYIYRNGLYAAGQLFAESEIELLNNATFNNLINPSNSLNVDRIGDREYWVKLLSPGTYFMNVHIPFDQRLETQNFIISDVDFQTMQSFRIQIKDRIQPGEVGYYSGGRVINTKWLE</sequence>
<evidence type="ECO:0000313" key="4">
    <source>
        <dbReference type="EMBL" id="GCE92989.1"/>
    </source>
</evidence>
<feature type="transmembrane region" description="Helical" evidence="3">
    <location>
        <begin position="316"/>
        <end position="334"/>
    </location>
</feature>
<feature type="transmembrane region" description="Helical" evidence="3">
    <location>
        <begin position="120"/>
        <end position="139"/>
    </location>
</feature>
<feature type="transmembrane region" description="Helical" evidence="3">
    <location>
        <begin position="213"/>
        <end position="237"/>
    </location>
</feature>
<evidence type="ECO:0000256" key="1">
    <source>
        <dbReference type="ARBA" id="ARBA00022737"/>
    </source>
</evidence>
<dbReference type="PANTHER" id="PTHR44227:SF3">
    <property type="entry name" value="PROTEIN O-MANNOSYL-TRANSFERASE TMTC4"/>
    <property type="match status" value="1"/>
</dbReference>
<comment type="caution">
    <text evidence="4">The sequence shown here is derived from an EMBL/GenBank/DDBJ whole genome shotgun (WGS) entry which is preliminary data.</text>
</comment>
<dbReference type="EMBL" id="BIMW01000058">
    <property type="protein sequence ID" value="GCE92989.1"/>
    <property type="molecule type" value="Genomic_DNA"/>
</dbReference>